<feature type="domain" description="SRA1/Sec31" evidence="2">
    <location>
        <begin position="54"/>
        <end position="197"/>
    </location>
</feature>
<evidence type="ECO:0000259" key="2">
    <source>
        <dbReference type="Pfam" id="PF07304"/>
    </source>
</evidence>
<feature type="region of interest" description="Disordered" evidence="1">
    <location>
        <begin position="197"/>
        <end position="252"/>
    </location>
</feature>
<evidence type="ECO:0000313" key="3">
    <source>
        <dbReference type="EMBL" id="KAK8756424.1"/>
    </source>
</evidence>
<dbReference type="PANTHER" id="PTHR18834:SF2">
    <property type="entry name" value="STEROID RECEPTOR RNA ACTIVATOR 1"/>
    <property type="match status" value="1"/>
</dbReference>
<evidence type="ECO:0000313" key="4">
    <source>
        <dbReference type="Proteomes" id="UP001321473"/>
    </source>
</evidence>
<accession>A0AAQ4D1T4</accession>
<dbReference type="FunFam" id="1.20.940.10:FF:000009">
    <property type="entry name" value="Protein transport protein Sec31A"/>
    <property type="match status" value="1"/>
</dbReference>
<organism evidence="3 4">
    <name type="scientific">Amblyomma americanum</name>
    <name type="common">Lone star tick</name>
    <dbReference type="NCBI Taxonomy" id="6943"/>
    <lineage>
        <taxon>Eukaryota</taxon>
        <taxon>Metazoa</taxon>
        <taxon>Ecdysozoa</taxon>
        <taxon>Arthropoda</taxon>
        <taxon>Chelicerata</taxon>
        <taxon>Arachnida</taxon>
        <taxon>Acari</taxon>
        <taxon>Parasitiformes</taxon>
        <taxon>Ixodida</taxon>
        <taxon>Ixodoidea</taxon>
        <taxon>Ixodidae</taxon>
        <taxon>Amblyomminae</taxon>
        <taxon>Amblyomma</taxon>
    </lineage>
</organism>
<proteinExistence type="predicted"/>
<dbReference type="GO" id="GO:0003713">
    <property type="term" value="F:transcription coactivator activity"/>
    <property type="evidence" value="ECO:0007669"/>
    <property type="project" value="InterPro"/>
</dbReference>
<dbReference type="Gene3D" id="1.20.940.10">
    <property type="entry name" value="Functional domain of the splicing factor Prp18"/>
    <property type="match status" value="1"/>
</dbReference>
<comment type="caution">
    <text evidence="3">The sequence shown here is derived from an EMBL/GenBank/DDBJ whole genome shotgun (WGS) entry which is preliminary data.</text>
</comment>
<gene>
    <name evidence="3" type="ORF">V5799_000856</name>
</gene>
<dbReference type="GO" id="GO:0006357">
    <property type="term" value="P:regulation of transcription by RNA polymerase II"/>
    <property type="evidence" value="ECO:0007669"/>
    <property type="project" value="InterPro"/>
</dbReference>
<keyword evidence="4" id="KW-1185">Reference proteome</keyword>
<sequence>MAALRPGNDDKAWNDPPVFAYTGVQGTPAAAAPKRNLLNKRVPFPQDGLKSQSAPASTSTALPPPGPPTTLVEATKIADTKEVNDTSKAVDACPPECLKDETFNHLDKIVVKCSKDMEKRRQDDVKKRLGVLKSFWEQGKLSLPVQQRLRELALELLNGNHVKADSLHVSLMVDYASEVSQWMLGIKHLILAAQTSQEEPACDDQPSQEKPACDDEPLQEKTACDDQPSQEKPVCDDQTSQEKFDCDTEGST</sequence>
<dbReference type="Proteomes" id="UP001321473">
    <property type="component" value="Unassembled WGS sequence"/>
</dbReference>
<protein>
    <recommendedName>
        <fullName evidence="2">SRA1/Sec31 domain-containing protein</fullName>
    </recommendedName>
</protein>
<feature type="region of interest" description="Disordered" evidence="1">
    <location>
        <begin position="1"/>
        <end position="69"/>
    </location>
</feature>
<dbReference type="GO" id="GO:0005634">
    <property type="term" value="C:nucleus"/>
    <property type="evidence" value="ECO:0007669"/>
    <property type="project" value="TreeGrafter"/>
</dbReference>
<dbReference type="EMBL" id="JARKHS020036241">
    <property type="protein sequence ID" value="KAK8756424.1"/>
    <property type="molecule type" value="Genomic_DNA"/>
</dbReference>
<dbReference type="AlphaFoldDB" id="A0AAQ4D1T4"/>
<dbReference type="PANTHER" id="PTHR18834">
    <property type="entry name" value="STEROID RECEPTOR RNA ACTIVATOR 1"/>
    <property type="match status" value="1"/>
</dbReference>
<dbReference type="Pfam" id="PF07304">
    <property type="entry name" value="SRA1"/>
    <property type="match status" value="1"/>
</dbReference>
<dbReference type="InterPro" id="IPR009917">
    <property type="entry name" value="SRA1/Sec31"/>
</dbReference>
<evidence type="ECO:0000256" key="1">
    <source>
        <dbReference type="SAM" id="MobiDB-lite"/>
    </source>
</evidence>
<reference evidence="3 4" key="1">
    <citation type="journal article" date="2023" name="Arcadia Sci">
        <title>De novo assembly of a long-read Amblyomma americanum tick genome.</title>
        <authorList>
            <person name="Chou S."/>
            <person name="Poskanzer K.E."/>
            <person name="Rollins M."/>
            <person name="Thuy-Boun P.S."/>
        </authorList>
    </citation>
    <scope>NUCLEOTIDE SEQUENCE [LARGE SCALE GENOMIC DNA]</scope>
    <source>
        <strain evidence="3">F_SG_1</strain>
        <tissue evidence="3">Salivary glands</tissue>
    </source>
</reference>
<name>A0AAQ4D1T4_AMBAM</name>
<dbReference type="InterPro" id="IPR040243">
    <property type="entry name" value="Steroid_recept_RNA_1"/>
</dbReference>